<feature type="compositionally biased region" description="Low complexity" evidence="1">
    <location>
        <begin position="137"/>
        <end position="151"/>
    </location>
</feature>
<keyword evidence="2" id="KW-0472">Membrane</keyword>
<protein>
    <recommendedName>
        <fullName evidence="6">HTH cro/C1-type domain-containing protein</fullName>
    </recommendedName>
</protein>
<name>A0ABX8BNF0_9ACTN</name>
<dbReference type="Proteomes" id="UP000676079">
    <property type="component" value="Chromosome"/>
</dbReference>
<dbReference type="RefSeq" id="WP_220563797.1">
    <property type="nucleotide sequence ID" value="NZ_CP074133.1"/>
</dbReference>
<evidence type="ECO:0000256" key="3">
    <source>
        <dbReference type="SAM" id="SignalP"/>
    </source>
</evidence>
<keyword evidence="2" id="KW-1133">Transmembrane helix</keyword>
<organism evidence="4 5">
    <name type="scientific">Nocardiopsis changdeensis</name>
    <dbReference type="NCBI Taxonomy" id="2831969"/>
    <lineage>
        <taxon>Bacteria</taxon>
        <taxon>Bacillati</taxon>
        <taxon>Actinomycetota</taxon>
        <taxon>Actinomycetes</taxon>
        <taxon>Streptosporangiales</taxon>
        <taxon>Nocardiopsidaceae</taxon>
        <taxon>Nocardiopsis</taxon>
    </lineage>
</organism>
<keyword evidence="5" id="KW-1185">Reference proteome</keyword>
<dbReference type="EMBL" id="CP074133">
    <property type="protein sequence ID" value="QUX22582.1"/>
    <property type="molecule type" value="Genomic_DNA"/>
</dbReference>
<feature type="compositionally biased region" description="Gly residues" evidence="1">
    <location>
        <begin position="152"/>
        <end position="166"/>
    </location>
</feature>
<feature type="compositionally biased region" description="Basic and acidic residues" evidence="1">
    <location>
        <begin position="266"/>
        <end position="280"/>
    </location>
</feature>
<sequence length="442" mass="42884">MSSRFSSLARATAGASAVAVLAVLASPAPSSAAAGEEVCAHVREDGSCALVLTGGPAAPALRADGPWLEVPGRDPDCRTGEGVPVEVFPGDDGVFHLAPGEGTVFCDVTAQARGGEAAGPSGAAEAAEWAGSGGAPEPGRSADPSGAAGTPGATGGGGVPGTGGGTDSSAVPEPVDRPGAAETPEAPGTDGRSESSAVPGPVGPSGTVEAPGTAGDGDAPEASPHGEHGGAPGEGHSGTPGEPGGEEAPADPAPSASPSPECLGNGEEHEGSREWQRFPVERTGPCRGTPLAQWPDLEAAAGQAGRLAFVDLADRLGVSVFDLAEHLGVDGVRGLSRRSVDELAGMLGITPQDLVDRSEEAAAAIIAAESSSLAGGVSSPADVASSLAGGASPSLVRRSGGLFGRPDRLPDTGPRAAVLVHGGVLLTAAGALVLLLARRLPS</sequence>
<feature type="compositionally biased region" description="Gly residues" evidence="1">
    <location>
        <begin position="229"/>
        <end position="243"/>
    </location>
</feature>
<keyword evidence="2" id="KW-0812">Transmembrane</keyword>
<feature type="compositionally biased region" description="Low complexity" evidence="1">
    <location>
        <begin position="114"/>
        <end position="130"/>
    </location>
</feature>
<evidence type="ECO:0008006" key="6">
    <source>
        <dbReference type="Google" id="ProtNLM"/>
    </source>
</evidence>
<reference evidence="4 5" key="1">
    <citation type="submission" date="2021-05" db="EMBL/GenBank/DDBJ databases">
        <title>Direct Submission.</title>
        <authorList>
            <person name="Li K."/>
            <person name="Gao J."/>
        </authorList>
    </citation>
    <scope>NUCLEOTIDE SEQUENCE [LARGE SCALE GENOMIC DNA]</scope>
    <source>
        <strain evidence="4 5">Mg02</strain>
    </source>
</reference>
<evidence type="ECO:0000256" key="1">
    <source>
        <dbReference type="SAM" id="MobiDB-lite"/>
    </source>
</evidence>
<evidence type="ECO:0000313" key="4">
    <source>
        <dbReference type="EMBL" id="QUX22582.1"/>
    </source>
</evidence>
<feature type="chain" id="PRO_5045934193" description="HTH cro/C1-type domain-containing protein" evidence="3">
    <location>
        <begin position="33"/>
        <end position="442"/>
    </location>
</feature>
<proteinExistence type="predicted"/>
<feature type="signal peptide" evidence="3">
    <location>
        <begin position="1"/>
        <end position="32"/>
    </location>
</feature>
<gene>
    <name evidence="4" type="ORF">KGD84_30520</name>
</gene>
<accession>A0ABX8BNF0</accession>
<evidence type="ECO:0000313" key="5">
    <source>
        <dbReference type="Proteomes" id="UP000676079"/>
    </source>
</evidence>
<keyword evidence="3" id="KW-0732">Signal</keyword>
<evidence type="ECO:0000256" key="2">
    <source>
        <dbReference type="SAM" id="Phobius"/>
    </source>
</evidence>
<feature type="region of interest" description="Disordered" evidence="1">
    <location>
        <begin position="114"/>
        <end position="289"/>
    </location>
</feature>
<feature type="transmembrane region" description="Helical" evidence="2">
    <location>
        <begin position="416"/>
        <end position="437"/>
    </location>
</feature>